<dbReference type="AlphaFoldDB" id="A0A4Y2HL11"/>
<dbReference type="EMBL" id="BGPR01002002">
    <property type="protein sequence ID" value="GBM65930.1"/>
    <property type="molecule type" value="Genomic_DNA"/>
</dbReference>
<comment type="caution">
    <text evidence="1">The sequence shown here is derived from an EMBL/GenBank/DDBJ whole genome shotgun (WGS) entry which is preliminary data.</text>
</comment>
<keyword evidence="2" id="KW-1185">Reference proteome</keyword>
<name>A0A4Y2HL11_ARAVE</name>
<evidence type="ECO:0000313" key="2">
    <source>
        <dbReference type="Proteomes" id="UP000499080"/>
    </source>
</evidence>
<organism evidence="1 2">
    <name type="scientific">Araneus ventricosus</name>
    <name type="common">Orbweaver spider</name>
    <name type="synonym">Epeira ventricosa</name>
    <dbReference type="NCBI Taxonomy" id="182803"/>
    <lineage>
        <taxon>Eukaryota</taxon>
        <taxon>Metazoa</taxon>
        <taxon>Ecdysozoa</taxon>
        <taxon>Arthropoda</taxon>
        <taxon>Chelicerata</taxon>
        <taxon>Arachnida</taxon>
        <taxon>Araneae</taxon>
        <taxon>Araneomorphae</taxon>
        <taxon>Entelegynae</taxon>
        <taxon>Araneoidea</taxon>
        <taxon>Araneidae</taxon>
        <taxon>Araneus</taxon>
    </lineage>
</organism>
<protein>
    <submittedName>
        <fullName evidence="1">Uncharacterized protein</fullName>
    </submittedName>
</protein>
<evidence type="ECO:0000313" key="1">
    <source>
        <dbReference type="EMBL" id="GBM65930.1"/>
    </source>
</evidence>
<dbReference type="Proteomes" id="UP000499080">
    <property type="component" value="Unassembled WGS sequence"/>
</dbReference>
<sequence length="110" mass="12941">MILGEKKVAWRKFCTNYYEKFGRTFKAAFNKFQKSVNIMVNNSGNSFESSAEKIEYRTEYFFPQNSSSFRFHRNITPEKIHSLTHSGLQLVFHSLKIGKATGPEWLDYRT</sequence>
<gene>
    <name evidence="1" type="ORF">AVEN_152149_1</name>
</gene>
<accession>A0A4Y2HL11</accession>
<reference evidence="1 2" key="1">
    <citation type="journal article" date="2019" name="Sci. Rep.">
        <title>Orb-weaving spider Araneus ventricosus genome elucidates the spidroin gene catalogue.</title>
        <authorList>
            <person name="Kono N."/>
            <person name="Nakamura H."/>
            <person name="Ohtoshi R."/>
            <person name="Moran D.A.P."/>
            <person name="Shinohara A."/>
            <person name="Yoshida Y."/>
            <person name="Fujiwara M."/>
            <person name="Mori M."/>
            <person name="Tomita M."/>
            <person name="Arakawa K."/>
        </authorList>
    </citation>
    <scope>NUCLEOTIDE SEQUENCE [LARGE SCALE GENOMIC DNA]</scope>
</reference>
<proteinExistence type="predicted"/>